<reference evidence="2" key="1">
    <citation type="journal article" date="2017" name="Nat. Ecol. Evol.">
        <title>Genome expansion and lineage-specific genetic innovations in the forest pathogenic fungi Armillaria.</title>
        <authorList>
            <person name="Sipos G."/>
            <person name="Prasanna A.N."/>
            <person name="Walter M.C."/>
            <person name="O'Connor E."/>
            <person name="Balint B."/>
            <person name="Krizsan K."/>
            <person name="Kiss B."/>
            <person name="Hess J."/>
            <person name="Varga T."/>
            <person name="Slot J."/>
            <person name="Riley R."/>
            <person name="Boka B."/>
            <person name="Rigling D."/>
            <person name="Barry K."/>
            <person name="Lee J."/>
            <person name="Mihaltcheva S."/>
            <person name="LaButti K."/>
            <person name="Lipzen A."/>
            <person name="Waldron R."/>
            <person name="Moloney N.M."/>
            <person name="Sperisen C."/>
            <person name="Kredics L."/>
            <person name="Vagvoelgyi C."/>
            <person name="Patrignani A."/>
            <person name="Fitzpatrick D."/>
            <person name="Nagy I."/>
            <person name="Doyle S."/>
            <person name="Anderson J.B."/>
            <person name="Grigoriev I.V."/>
            <person name="Gueldener U."/>
            <person name="Muensterkoetter M."/>
            <person name="Nagy L.G."/>
        </authorList>
    </citation>
    <scope>NUCLEOTIDE SEQUENCE [LARGE SCALE GENOMIC DNA]</scope>
    <source>
        <strain evidence="2">Ar21-2</strain>
    </source>
</reference>
<dbReference type="AlphaFoldDB" id="A0A2H3CE46"/>
<dbReference type="EMBL" id="KZ293731">
    <property type="protein sequence ID" value="PBK81331.1"/>
    <property type="molecule type" value="Genomic_DNA"/>
</dbReference>
<sequence>MNTSLARSYRCTTILPLPGIFRAYDSYGNVPEALITQQRHRYYATSTWTTSKFEGPTLSKASTDVWRTWIGDEEIKETYRLLPRNFPDDSWATRSPNNDANNVDAFCSLHFGIVFAGLLSPPDTRLSSLPIDEQSSPTSISEGIIYTTISPRPRVGPVLLTLMGVRPF</sequence>
<dbReference type="STRING" id="47427.A0A2H3CE46"/>
<gene>
    <name evidence="1" type="ORF">ARMGADRAFT_1091350</name>
</gene>
<protein>
    <submittedName>
        <fullName evidence="1">Uncharacterized protein</fullName>
    </submittedName>
</protein>
<organism evidence="1 2">
    <name type="scientific">Armillaria gallica</name>
    <name type="common">Bulbous honey fungus</name>
    <name type="synonym">Armillaria bulbosa</name>
    <dbReference type="NCBI Taxonomy" id="47427"/>
    <lineage>
        <taxon>Eukaryota</taxon>
        <taxon>Fungi</taxon>
        <taxon>Dikarya</taxon>
        <taxon>Basidiomycota</taxon>
        <taxon>Agaricomycotina</taxon>
        <taxon>Agaricomycetes</taxon>
        <taxon>Agaricomycetidae</taxon>
        <taxon>Agaricales</taxon>
        <taxon>Marasmiineae</taxon>
        <taxon>Physalacriaceae</taxon>
        <taxon>Armillaria</taxon>
    </lineage>
</organism>
<proteinExistence type="predicted"/>
<dbReference type="Proteomes" id="UP000217790">
    <property type="component" value="Unassembled WGS sequence"/>
</dbReference>
<accession>A0A2H3CE46</accession>
<evidence type="ECO:0000313" key="1">
    <source>
        <dbReference type="EMBL" id="PBK81331.1"/>
    </source>
</evidence>
<keyword evidence="2" id="KW-1185">Reference proteome</keyword>
<name>A0A2H3CE46_ARMGA</name>
<evidence type="ECO:0000313" key="2">
    <source>
        <dbReference type="Proteomes" id="UP000217790"/>
    </source>
</evidence>
<dbReference type="InParanoid" id="A0A2H3CE46"/>